<dbReference type="GO" id="GO:0003729">
    <property type="term" value="F:mRNA binding"/>
    <property type="evidence" value="ECO:0007669"/>
    <property type="project" value="InterPro"/>
</dbReference>
<sequence>MTRRDKLVARLKGKPKDFTWDELVRLLEGLGYREAATGKTGGSRRRFIHATAPTIALHKPHPGNIVKSYVIEDVVRVLTEEGLI</sequence>
<organism evidence="1 2">
    <name type="scientific">Aerophototrophica crusticola</name>
    <dbReference type="NCBI Taxonomy" id="1709002"/>
    <lineage>
        <taxon>Bacteria</taxon>
        <taxon>Pseudomonadati</taxon>
        <taxon>Pseudomonadota</taxon>
        <taxon>Alphaproteobacteria</taxon>
        <taxon>Rhodospirillales</taxon>
        <taxon>Rhodospirillaceae</taxon>
        <taxon>Aerophototrophica</taxon>
    </lineage>
</organism>
<evidence type="ECO:0000313" key="1">
    <source>
        <dbReference type="EMBL" id="QJE73494.1"/>
    </source>
</evidence>
<dbReference type="AlphaFoldDB" id="A0A858R803"/>
<gene>
    <name evidence="1" type="ORF">HHL28_10670</name>
</gene>
<proteinExistence type="predicted"/>
<keyword evidence="2" id="KW-1185">Reference proteome</keyword>
<evidence type="ECO:0000313" key="2">
    <source>
        <dbReference type="Proteomes" id="UP000501891"/>
    </source>
</evidence>
<dbReference type="Proteomes" id="UP000501891">
    <property type="component" value="Chromosome"/>
</dbReference>
<dbReference type="EMBL" id="CP051775">
    <property type="protein sequence ID" value="QJE73494.1"/>
    <property type="molecule type" value="Genomic_DNA"/>
</dbReference>
<dbReference type="KEGG" id="acru:HHL28_10670"/>
<accession>A0A858R803</accession>
<dbReference type="InterPro" id="IPR012933">
    <property type="entry name" value="HicA_mRNA_interferase"/>
</dbReference>
<reference evidence="1" key="1">
    <citation type="submission" date="2020-04" db="EMBL/GenBank/DDBJ databases">
        <title>A desert anoxygenic phototrophic bacterium fixes CO2 using RubisCO under aerobic conditions.</title>
        <authorList>
            <person name="Tang K."/>
        </authorList>
    </citation>
    <scope>NUCLEOTIDE SEQUENCE [LARGE SCALE GENOMIC DNA]</scope>
    <source>
        <strain evidence="1">MIMtkB3</strain>
    </source>
</reference>
<dbReference type="Pfam" id="PF07927">
    <property type="entry name" value="HicA_toxin"/>
    <property type="match status" value="1"/>
</dbReference>
<name>A0A858R803_9PROT</name>
<protein>
    <submittedName>
        <fullName evidence="1">Type II toxin-antitoxin system HicA family toxin</fullName>
    </submittedName>
</protein>